<reference evidence="2 3" key="1">
    <citation type="submission" date="2024-01" db="EMBL/GenBank/DDBJ databases">
        <title>A draft genome for the cacao thread blight pathogen Marasmiellus scandens.</title>
        <authorList>
            <person name="Baruah I.K."/>
            <person name="Leung J."/>
            <person name="Bukari Y."/>
            <person name="Amoako-Attah I."/>
            <person name="Meinhardt L.W."/>
            <person name="Bailey B.A."/>
            <person name="Cohen S.P."/>
        </authorList>
    </citation>
    <scope>NUCLEOTIDE SEQUENCE [LARGE SCALE GENOMIC DNA]</scope>
    <source>
        <strain evidence="2 3">GH-19</strain>
    </source>
</reference>
<gene>
    <name evidence="2" type="ORF">VKT23_017889</name>
</gene>
<dbReference type="PANTHER" id="PTHR42791">
    <property type="entry name" value="GNAT FAMILY ACETYLTRANSFERASE"/>
    <property type="match status" value="1"/>
</dbReference>
<dbReference type="Pfam" id="PF00583">
    <property type="entry name" value="Acetyltransf_1"/>
    <property type="match status" value="1"/>
</dbReference>
<feature type="domain" description="N-acetyltransferase" evidence="1">
    <location>
        <begin position="70"/>
        <end position="245"/>
    </location>
</feature>
<dbReference type="EMBL" id="JBANRG010000077">
    <property type="protein sequence ID" value="KAK7438758.1"/>
    <property type="molecule type" value="Genomic_DNA"/>
</dbReference>
<dbReference type="Gene3D" id="3.40.630.30">
    <property type="match status" value="1"/>
</dbReference>
<dbReference type="InterPro" id="IPR052523">
    <property type="entry name" value="Trichothecene_AcTrans"/>
</dbReference>
<sequence length="245" mass="27208">MTEPRIRIATILDLDELAAMNQKAFINSPPQTFFANLRSPLTIDARDKKPRNNQTQFLKFLIRRSFSLDARITVVIVTDSDSGKDKIVASTIWRPPITPGSKKNPSMLSAIRLGLLGIVANWGLSVMGRISEMVQASESVFDEEYKTRKIAGSPESSWYLQLAGTDPAYQGKGYMSMLLREAFHHAPNSVFTLEATTPRSRDMYQHFGFKVIKEVTVARGKVDSSGLVASGDSTTGFPIYPMIKT</sequence>
<accession>A0ABR1IU79</accession>
<evidence type="ECO:0000259" key="1">
    <source>
        <dbReference type="PROSITE" id="PS51186"/>
    </source>
</evidence>
<dbReference type="Proteomes" id="UP001498398">
    <property type="component" value="Unassembled WGS sequence"/>
</dbReference>
<dbReference type="InterPro" id="IPR016181">
    <property type="entry name" value="Acyl_CoA_acyltransferase"/>
</dbReference>
<keyword evidence="3" id="KW-1185">Reference proteome</keyword>
<dbReference type="PANTHER" id="PTHR42791:SF1">
    <property type="entry name" value="N-ACETYLTRANSFERASE DOMAIN-CONTAINING PROTEIN"/>
    <property type="match status" value="1"/>
</dbReference>
<proteinExistence type="predicted"/>
<name>A0ABR1IU79_9AGAR</name>
<dbReference type="PROSITE" id="PS51186">
    <property type="entry name" value="GNAT"/>
    <property type="match status" value="1"/>
</dbReference>
<comment type="caution">
    <text evidence="2">The sequence shown here is derived from an EMBL/GenBank/DDBJ whole genome shotgun (WGS) entry which is preliminary data.</text>
</comment>
<evidence type="ECO:0000313" key="2">
    <source>
        <dbReference type="EMBL" id="KAK7438758.1"/>
    </source>
</evidence>
<evidence type="ECO:0000313" key="3">
    <source>
        <dbReference type="Proteomes" id="UP001498398"/>
    </source>
</evidence>
<protein>
    <recommendedName>
        <fullName evidence="1">N-acetyltransferase domain-containing protein</fullName>
    </recommendedName>
</protein>
<dbReference type="CDD" id="cd04301">
    <property type="entry name" value="NAT_SF"/>
    <property type="match status" value="1"/>
</dbReference>
<dbReference type="SUPFAM" id="SSF55729">
    <property type="entry name" value="Acyl-CoA N-acyltransferases (Nat)"/>
    <property type="match status" value="1"/>
</dbReference>
<organism evidence="2 3">
    <name type="scientific">Marasmiellus scandens</name>
    <dbReference type="NCBI Taxonomy" id="2682957"/>
    <lineage>
        <taxon>Eukaryota</taxon>
        <taxon>Fungi</taxon>
        <taxon>Dikarya</taxon>
        <taxon>Basidiomycota</taxon>
        <taxon>Agaricomycotina</taxon>
        <taxon>Agaricomycetes</taxon>
        <taxon>Agaricomycetidae</taxon>
        <taxon>Agaricales</taxon>
        <taxon>Marasmiineae</taxon>
        <taxon>Omphalotaceae</taxon>
        <taxon>Marasmiellus</taxon>
    </lineage>
</organism>
<dbReference type="InterPro" id="IPR000182">
    <property type="entry name" value="GNAT_dom"/>
</dbReference>